<dbReference type="EMBL" id="MWQY01000020">
    <property type="protein sequence ID" value="ORC32762.1"/>
    <property type="molecule type" value="Genomic_DNA"/>
</dbReference>
<keyword evidence="10" id="KW-1185">Reference proteome</keyword>
<dbReference type="SUPFAM" id="SSF161098">
    <property type="entry name" value="MetI-like"/>
    <property type="match status" value="1"/>
</dbReference>
<feature type="transmembrane region" description="Helical" evidence="7">
    <location>
        <begin position="113"/>
        <end position="132"/>
    </location>
</feature>
<dbReference type="CDD" id="cd06261">
    <property type="entry name" value="TM_PBP2"/>
    <property type="match status" value="1"/>
</dbReference>
<evidence type="ECO:0000313" key="9">
    <source>
        <dbReference type="EMBL" id="ORC32762.1"/>
    </source>
</evidence>
<comment type="caution">
    <text evidence="9">The sequence shown here is derived from an EMBL/GenBank/DDBJ whole genome shotgun (WGS) entry which is preliminary data.</text>
</comment>
<keyword evidence="2 7" id="KW-0813">Transport</keyword>
<evidence type="ECO:0000259" key="8">
    <source>
        <dbReference type="PROSITE" id="PS50928"/>
    </source>
</evidence>
<keyword evidence="3" id="KW-1003">Cell membrane</keyword>
<accession>A0A1Y1RVT4</accession>
<feature type="transmembrane region" description="Helical" evidence="7">
    <location>
        <begin position="225"/>
        <end position="250"/>
    </location>
</feature>
<dbReference type="Gene3D" id="1.10.3720.10">
    <property type="entry name" value="MetI-like"/>
    <property type="match status" value="1"/>
</dbReference>
<evidence type="ECO:0000256" key="6">
    <source>
        <dbReference type="ARBA" id="ARBA00023136"/>
    </source>
</evidence>
<feature type="transmembrane region" description="Helical" evidence="7">
    <location>
        <begin position="12"/>
        <end position="36"/>
    </location>
</feature>
<evidence type="ECO:0000313" key="10">
    <source>
        <dbReference type="Proteomes" id="UP000192343"/>
    </source>
</evidence>
<dbReference type="PANTHER" id="PTHR32243">
    <property type="entry name" value="MALTOSE TRANSPORT SYSTEM PERMEASE-RELATED"/>
    <property type="match status" value="1"/>
</dbReference>
<dbReference type="Pfam" id="PF00528">
    <property type="entry name" value="BPD_transp_1"/>
    <property type="match status" value="1"/>
</dbReference>
<feature type="transmembrane region" description="Helical" evidence="7">
    <location>
        <begin position="144"/>
        <end position="165"/>
    </location>
</feature>
<dbReference type="GO" id="GO:0005886">
    <property type="term" value="C:plasma membrane"/>
    <property type="evidence" value="ECO:0007669"/>
    <property type="project" value="UniProtKB-SubCell"/>
</dbReference>
<dbReference type="RefSeq" id="WP_083052320.1">
    <property type="nucleotide sequence ID" value="NZ_CAXXQO010000003.1"/>
</dbReference>
<dbReference type="InterPro" id="IPR000515">
    <property type="entry name" value="MetI-like"/>
</dbReference>
<keyword evidence="6 7" id="KW-0472">Membrane</keyword>
<dbReference type="AlphaFoldDB" id="A0A1Y1RVT4"/>
<evidence type="ECO:0000256" key="7">
    <source>
        <dbReference type="RuleBase" id="RU363032"/>
    </source>
</evidence>
<dbReference type="PROSITE" id="PS50928">
    <property type="entry name" value="ABC_TM1"/>
    <property type="match status" value="1"/>
</dbReference>
<gene>
    <name evidence="9" type="ORF">B4O97_15825</name>
</gene>
<sequence>MVRRNTFLRRSGFALLVLAIVLFSIFPFIQMLSISLKYPGEWGNPSLIPEKINLEAYMELLNIGQSTKNVPESVLNLLNETPDLTKEQRDAILSKYKSTGDVFPFLRYFGNSFMLSFSAAFFTVIFAIFGAYSFSRLRFPGRSFIQRGVLFVYMFGGILLLIPLYKMFVSIGWISVPPGAFLSLLIIYVVQTLPVSLYMLGNYFRTIPFSIEEAAMIEGASRFGTIWRIIIPLSIAAIVTVFIYCFMIAWNEYLFASVFLKNFKDLYTLPMGLKALFTSKNAIWDRIMAASVLTATPVIILFISIQRNLAGGMAAGGVKE</sequence>
<dbReference type="InterPro" id="IPR050901">
    <property type="entry name" value="BP-dep_ABC_trans_perm"/>
</dbReference>
<dbReference type="Proteomes" id="UP000192343">
    <property type="component" value="Unassembled WGS sequence"/>
</dbReference>
<evidence type="ECO:0000256" key="1">
    <source>
        <dbReference type="ARBA" id="ARBA00004651"/>
    </source>
</evidence>
<dbReference type="InterPro" id="IPR035906">
    <property type="entry name" value="MetI-like_sf"/>
</dbReference>
<evidence type="ECO:0000256" key="2">
    <source>
        <dbReference type="ARBA" id="ARBA00022448"/>
    </source>
</evidence>
<feature type="transmembrane region" description="Helical" evidence="7">
    <location>
        <begin position="287"/>
        <end position="305"/>
    </location>
</feature>
<feature type="transmembrane region" description="Helical" evidence="7">
    <location>
        <begin position="185"/>
        <end position="204"/>
    </location>
</feature>
<keyword evidence="4 7" id="KW-0812">Transmembrane</keyword>
<keyword evidence="5 7" id="KW-1133">Transmembrane helix</keyword>
<reference evidence="9 10" key="1">
    <citation type="submission" date="2017-03" db="EMBL/GenBank/DDBJ databases">
        <title>Draft Genome sequence of Marispirochaeta sp. strain JC444.</title>
        <authorList>
            <person name="Shivani Y."/>
            <person name="Subhash Y."/>
            <person name="Sasikala C."/>
            <person name="Ramana C."/>
        </authorList>
    </citation>
    <scope>NUCLEOTIDE SEQUENCE [LARGE SCALE GENOMIC DNA]</scope>
    <source>
        <strain evidence="9 10">JC444</strain>
    </source>
</reference>
<protein>
    <submittedName>
        <fullName evidence="9">ABC transporter permease</fullName>
    </submittedName>
</protein>
<evidence type="ECO:0000256" key="4">
    <source>
        <dbReference type="ARBA" id="ARBA00022692"/>
    </source>
</evidence>
<name>A0A1Y1RVT4_9SPIO</name>
<comment type="subcellular location">
    <subcellularLocation>
        <location evidence="1 7">Cell membrane</location>
        <topology evidence="1 7">Multi-pass membrane protein</topology>
    </subcellularLocation>
</comment>
<dbReference type="STRING" id="1963862.B4O97_15825"/>
<dbReference type="GO" id="GO:0055085">
    <property type="term" value="P:transmembrane transport"/>
    <property type="evidence" value="ECO:0007669"/>
    <property type="project" value="InterPro"/>
</dbReference>
<dbReference type="OrthoDB" id="9794684at2"/>
<feature type="domain" description="ABC transmembrane type-1" evidence="8">
    <location>
        <begin position="109"/>
        <end position="305"/>
    </location>
</feature>
<comment type="similarity">
    <text evidence="7">Belongs to the binding-protein-dependent transport system permease family.</text>
</comment>
<proteinExistence type="inferred from homology"/>
<dbReference type="PANTHER" id="PTHR32243:SF18">
    <property type="entry name" value="INNER MEMBRANE ABC TRANSPORTER PERMEASE PROTEIN YCJP"/>
    <property type="match status" value="1"/>
</dbReference>
<organism evidence="9 10">
    <name type="scientific">Marispirochaeta aestuarii</name>
    <dbReference type="NCBI Taxonomy" id="1963862"/>
    <lineage>
        <taxon>Bacteria</taxon>
        <taxon>Pseudomonadati</taxon>
        <taxon>Spirochaetota</taxon>
        <taxon>Spirochaetia</taxon>
        <taxon>Spirochaetales</taxon>
        <taxon>Spirochaetaceae</taxon>
        <taxon>Marispirochaeta</taxon>
    </lineage>
</organism>
<evidence type="ECO:0000256" key="5">
    <source>
        <dbReference type="ARBA" id="ARBA00022989"/>
    </source>
</evidence>
<evidence type="ECO:0000256" key="3">
    <source>
        <dbReference type="ARBA" id="ARBA00022475"/>
    </source>
</evidence>